<name>E5A4N7_LEPMJ</name>
<dbReference type="InterPro" id="IPR007361">
    <property type="entry name" value="DUF427"/>
</dbReference>
<dbReference type="Proteomes" id="UP000002668">
    <property type="component" value="Genome"/>
</dbReference>
<dbReference type="VEuPathDB" id="FungiDB:LEMA_P078240.1"/>
<evidence type="ECO:0000313" key="4">
    <source>
        <dbReference type="Proteomes" id="UP000002668"/>
    </source>
</evidence>
<dbReference type="Pfam" id="PF04248">
    <property type="entry name" value="NTP_transf_9"/>
    <property type="match status" value="1"/>
</dbReference>
<dbReference type="Gene3D" id="2.170.150.40">
    <property type="entry name" value="Domain of unknown function (DUF427)"/>
    <property type="match status" value="2"/>
</dbReference>
<reference evidence="4" key="1">
    <citation type="journal article" date="2011" name="Nat. Commun.">
        <title>Effector diversification within compartments of the Leptosphaeria maculans genome affected by Repeat-Induced Point mutations.</title>
        <authorList>
            <person name="Rouxel T."/>
            <person name="Grandaubert J."/>
            <person name="Hane J.K."/>
            <person name="Hoede C."/>
            <person name="van de Wouw A.P."/>
            <person name="Couloux A."/>
            <person name="Dominguez V."/>
            <person name="Anthouard V."/>
            <person name="Bally P."/>
            <person name="Bourras S."/>
            <person name="Cozijnsen A.J."/>
            <person name="Ciuffetti L.M."/>
            <person name="Degrave A."/>
            <person name="Dilmaghani A."/>
            <person name="Duret L."/>
            <person name="Fudal I."/>
            <person name="Goodwin S.B."/>
            <person name="Gout L."/>
            <person name="Glaser N."/>
            <person name="Linglin J."/>
            <person name="Kema G.H.J."/>
            <person name="Lapalu N."/>
            <person name="Lawrence C.B."/>
            <person name="May K."/>
            <person name="Meyer M."/>
            <person name="Ollivier B."/>
            <person name="Poulain J."/>
            <person name="Schoch C.L."/>
            <person name="Simon A."/>
            <person name="Spatafora J.W."/>
            <person name="Stachowiak A."/>
            <person name="Turgeon B.G."/>
            <person name="Tyler B.M."/>
            <person name="Vincent D."/>
            <person name="Weissenbach J."/>
            <person name="Amselem J."/>
            <person name="Quesneville H."/>
            <person name="Oliver R.P."/>
            <person name="Wincker P."/>
            <person name="Balesdent M.-H."/>
            <person name="Howlett B.J."/>
        </authorList>
    </citation>
    <scope>NUCLEOTIDE SEQUENCE [LARGE SCALE GENOMIC DNA]</scope>
    <source>
        <strain evidence="4">JN3 / isolate v23.1.3 / race Av1-4-5-6-7-8</strain>
    </source>
</reference>
<accession>E5A4N7</accession>
<dbReference type="AlphaFoldDB" id="E5A4N7"/>
<organism evidence="4">
    <name type="scientific">Leptosphaeria maculans (strain JN3 / isolate v23.1.3 / race Av1-4-5-6-7-8)</name>
    <name type="common">Blackleg fungus</name>
    <name type="synonym">Phoma lingam</name>
    <dbReference type="NCBI Taxonomy" id="985895"/>
    <lineage>
        <taxon>Eukaryota</taxon>
        <taxon>Fungi</taxon>
        <taxon>Dikarya</taxon>
        <taxon>Ascomycota</taxon>
        <taxon>Pezizomycotina</taxon>
        <taxon>Dothideomycetes</taxon>
        <taxon>Pleosporomycetidae</taxon>
        <taxon>Pleosporales</taxon>
        <taxon>Pleosporineae</taxon>
        <taxon>Leptosphaeriaceae</taxon>
        <taxon>Plenodomus</taxon>
        <taxon>Plenodomus lingam/Leptosphaeria maculans species complex</taxon>
    </lineage>
</organism>
<dbReference type="EMBL" id="FP929134">
    <property type="protein sequence ID" value="CBX98585.1"/>
    <property type="molecule type" value="Genomic_DNA"/>
</dbReference>
<dbReference type="PANTHER" id="PTHR34310:SF9">
    <property type="entry name" value="BLR5716 PROTEIN"/>
    <property type="match status" value="1"/>
</dbReference>
<dbReference type="InParanoid" id="E5A4N7"/>
<protein>
    <recommendedName>
        <fullName evidence="2">DUF427 domain-containing protein</fullName>
    </recommendedName>
</protein>
<dbReference type="InterPro" id="IPR038694">
    <property type="entry name" value="DUF427_sf"/>
</dbReference>
<evidence type="ECO:0000256" key="1">
    <source>
        <dbReference type="SAM" id="MobiDB-lite"/>
    </source>
</evidence>
<evidence type="ECO:0000259" key="2">
    <source>
        <dbReference type="Pfam" id="PF04248"/>
    </source>
</evidence>
<proteinExistence type="predicted"/>
<feature type="region of interest" description="Disordered" evidence="1">
    <location>
        <begin position="580"/>
        <end position="602"/>
    </location>
</feature>
<sequence length="771" mass="86943">MLEQMISLKISIDESVELQTRCAFILPLGHVSRTCSIFEQKLRKPYFGLVCLTRSSWKLSHHPTSLEQMKPDISHLKGLFILKNEISTESLGRAREIPNNDKYYRVLEKLAKLLVAKGPHKAERTSRRVRGLFNGKYVFDTTGAFHVWEHSRFPQYYIPISDFTKDATLKKLSAIEDADNAAHLGCLTVADLSTPRVLIFNTPALENLVKVDFNAITQWFEEEVPIYCHPKDPYKRIDILPSTRHIKVALDGVTLAETSSPLLLLETTLRTRYYVPPTSVNWEVLTPSQTTTLCPYKGRAEYYHVEVKGRMFRDLVWYYRYPTSESALVAGCLCFYNEHVDIWIDGVKEVSMREPFHGSCDRDNAFRLGEGTETLGLRSRTTPDIPGDGNTRDRKPLCLVCWRYHSRFQGCSGAPLPFIELKSGEQPRDIRPNKTGFDPPRSPATMQNLAGTRPLGEVELMAHGDSGQLGLMSGNNDTACAVAYWNARCPEQEYDKDVSVCQTCGRAAMFSDAEMEEWNDVVGRLAPRDHEGISYLDVSALPQYAFTLSYRDALCRDYHQSHAFESLLSLAHRDDMMEDDKMEPSNLEGHARDPPEPSNDAPVMSKSAVISMTEFEALPSWSDVEDEVTDDNEEAIGNLSMHSIPKGVTLGKSVKNRQKMNHSNATFDALLDWSGMGVGKDSPRRALDVASSKSSSWYSSDISQELEYHTVAFGYGTEPKTEMRQDLHPVLEPPRCIGASEQVHARPLLSDCEFDVLPGWSDVEDESQDHC</sequence>
<dbReference type="eggNOG" id="ENOG502SGFY">
    <property type="taxonomic scope" value="Eukaryota"/>
</dbReference>
<feature type="domain" description="DUF427" evidence="2">
    <location>
        <begin position="246"/>
        <end position="338"/>
    </location>
</feature>
<gene>
    <name evidence="3" type="ORF">LEMA_P078240.1</name>
</gene>
<dbReference type="HOGENOM" id="CLU_362491_0_0_1"/>
<dbReference type="PANTHER" id="PTHR34310">
    <property type="entry name" value="DUF427 DOMAIN PROTEIN (AFU_ORTHOLOGUE AFUA_3G02220)"/>
    <property type="match status" value="1"/>
</dbReference>
<dbReference type="OrthoDB" id="18996at2759"/>
<dbReference type="STRING" id="985895.E5A4N7"/>
<evidence type="ECO:0000313" key="3">
    <source>
        <dbReference type="EMBL" id="CBX98585.1"/>
    </source>
</evidence>
<keyword evidence="4" id="KW-1185">Reference proteome</keyword>